<dbReference type="SUPFAM" id="SSF53474">
    <property type="entry name" value="alpha/beta-Hydrolases"/>
    <property type="match status" value="1"/>
</dbReference>
<dbReference type="PANTHER" id="PTHR43798">
    <property type="entry name" value="MONOACYLGLYCEROL LIPASE"/>
    <property type="match status" value="1"/>
</dbReference>
<dbReference type="Pfam" id="PF12697">
    <property type="entry name" value="Abhydrolase_6"/>
    <property type="match status" value="1"/>
</dbReference>
<dbReference type="InterPro" id="IPR050266">
    <property type="entry name" value="AB_hydrolase_sf"/>
</dbReference>
<keyword evidence="3" id="KW-1185">Reference proteome</keyword>
<evidence type="ECO:0000259" key="1">
    <source>
        <dbReference type="Pfam" id="PF12697"/>
    </source>
</evidence>
<evidence type="ECO:0000313" key="2">
    <source>
        <dbReference type="EMBL" id="MFF3571949.1"/>
    </source>
</evidence>
<comment type="caution">
    <text evidence="2">The sequence shown here is derived from an EMBL/GenBank/DDBJ whole genome shotgun (WGS) entry which is preliminary data.</text>
</comment>
<reference evidence="2 3" key="1">
    <citation type="submission" date="2024-10" db="EMBL/GenBank/DDBJ databases">
        <title>The Natural Products Discovery Center: Release of the First 8490 Sequenced Strains for Exploring Actinobacteria Biosynthetic Diversity.</title>
        <authorList>
            <person name="Kalkreuter E."/>
            <person name="Kautsar S.A."/>
            <person name="Yang D."/>
            <person name="Bader C.D."/>
            <person name="Teijaro C.N."/>
            <person name="Fluegel L."/>
            <person name="Davis C.M."/>
            <person name="Simpson J.R."/>
            <person name="Lauterbach L."/>
            <person name="Steele A.D."/>
            <person name="Gui C."/>
            <person name="Meng S."/>
            <person name="Li G."/>
            <person name="Viehrig K."/>
            <person name="Ye F."/>
            <person name="Su P."/>
            <person name="Kiefer A.F."/>
            <person name="Nichols A."/>
            <person name="Cepeda A.J."/>
            <person name="Yan W."/>
            <person name="Fan B."/>
            <person name="Jiang Y."/>
            <person name="Adhikari A."/>
            <person name="Zheng C.-J."/>
            <person name="Schuster L."/>
            <person name="Cowan T.M."/>
            <person name="Smanski M.J."/>
            <person name="Chevrette M.G."/>
            <person name="De Carvalho L.P.S."/>
            <person name="Shen B."/>
        </authorList>
    </citation>
    <scope>NUCLEOTIDE SEQUENCE [LARGE SCALE GENOMIC DNA]</scope>
    <source>
        <strain evidence="2 3">NPDC002593</strain>
    </source>
</reference>
<dbReference type="RefSeq" id="WP_387405638.1">
    <property type="nucleotide sequence ID" value="NZ_JBIAQY010000011.1"/>
</dbReference>
<dbReference type="GO" id="GO:0016787">
    <property type="term" value="F:hydrolase activity"/>
    <property type="evidence" value="ECO:0007669"/>
    <property type="project" value="UniProtKB-KW"/>
</dbReference>
<evidence type="ECO:0000313" key="3">
    <source>
        <dbReference type="Proteomes" id="UP001601992"/>
    </source>
</evidence>
<keyword evidence="2" id="KW-0378">Hydrolase</keyword>
<accession>A0ABW6S8B2</accession>
<feature type="domain" description="AB hydrolase-1" evidence="1">
    <location>
        <begin position="57"/>
        <end position="284"/>
    </location>
</feature>
<dbReference type="Proteomes" id="UP001601992">
    <property type="component" value="Unassembled WGS sequence"/>
</dbReference>
<dbReference type="EMBL" id="JBIAQY010000011">
    <property type="protein sequence ID" value="MFF3571949.1"/>
    <property type="molecule type" value="Genomic_DNA"/>
</dbReference>
<name>A0ABW6S8B2_9NOCA</name>
<protein>
    <submittedName>
        <fullName evidence="2">Alpha/beta fold hydrolase</fullName>
    </submittedName>
</protein>
<dbReference type="PRINTS" id="PR00111">
    <property type="entry name" value="ABHYDROLASE"/>
</dbReference>
<organism evidence="2 3">
    <name type="scientific">Nocardia jiangxiensis</name>
    <dbReference type="NCBI Taxonomy" id="282685"/>
    <lineage>
        <taxon>Bacteria</taxon>
        <taxon>Bacillati</taxon>
        <taxon>Actinomycetota</taxon>
        <taxon>Actinomycetes</taxon>
        <taxon>Mycobacteriales</taxon>
        <taxon>Nocardiaceae</taxon>
        <taxon>Nocardia</taxon>
    </lineage>
</organism>
<proteinExistence type="predicted"/>
<dbReference type="InterPro" id="IPR000073">
    <property type="entry name" value="AB_hydrolase_1"/>
</dbReference>
<dbReference type="Gene3D" id="3.40.50.1820">
    <property type="entry name" value="alpha/beta hydrolase"/>
    <property type="match status" value="1"/>
</dbReference>
<gene>
    <name evidence="2" type="ORF">ACFYXQ_29625</name>
</gene>
<sequence length="299" mass="33080">MRYFVAHGEHRRLDQATRDELRGSFVQCSDGVTHYELTGPADGELVVLAGGLTIPLFYWDAFAEELHGRGYRTLAYSGYGRGYSDRVLTAYDEALFVRQLSDLIERLDSTGPWHVLGTSMGALVALGFVERHIEQTATLTLVGPGGLETKPPAGAGLMRHDRVGALLGKYLGNRMLQNHLSHNVRDPQRSAALSAMVRECYEFEGSMYALLATIADFGLTARQDLYARVGASPVPSMLLWGDEDHVTPIIRFDEVRNLLAPMESHVIEECGHMAPYERPVEVAAKFGAFADRAGRRAQR</sequence>
<dbReference type="PANTHER" id="PTHR43798:SF33">
    <property type="entry name" value="HYDROLASE, PUTATIVE (AFU_ORTHOLOGUE AFUA_2G14860)-RELATED"/>
    <property type="match status" value="1"/>
</dbReference>
<dbReference type="InterPro" id="IPR029058">
    <property type="entry name" value="AB_hydrolase_fold"/>
</dbReference>